<keyword evidence="4" id="KW-0539">Nucleus</keyword>
<gene>
    <name evidence="7" type="ORF">Nepgr_030205</name>
</gene>
<feature type="domain" description="BHLH" evidence="6">
    <location>
        <begin position="215"/>
        <end position="265"/>
    </location>
</feature>
<evidence type="ECO:0000256" key="1">
    <source>
        <dbReference type="ARBA" id="ARBA00004123"/>
    </source>
</evidence>
<dbReference type="GO" id="GO:0003700">
    <property type="term" value="F:DNA-binding transcription factor activity"/>
    <property type="evidence" value="ECO:0007669"/>
    <property type="project" value="TreeGrafter"/>
</dbReference>
<protein>
    <recommendedName>
        <fullName evidence="6">BHLH domain-containing protein</fullName>
    </recommendedName>
</protein>
<keyword evidence="2" id="KW-0805">Transcription regulation</keyword>
<sequence>MDPIGGNEVRSMNGAKDVEFGVEAYQFGEELHSLMSGPPVTGNSFTALLDLPANQAMELLHSQAVDDSPSELRLKGHCVSHQSPYNHTLNWAPAFPSNTALIERSSKYSIFAAADATVDRVGGGGGGQGSPDSSSMPSNSRANVMKVKSEPADSGSNPNSLPHASGPTINEKQMNRKESGKKGKGSSKRGKTTANDNSEEVEKLPYVHVRARRGQATDSHSLAERARREKINVRLKLLQELVPGCNKISGMALVLDEIINHVQFLQRQVEFLSMRLAAVNSPMEFNVDSLFSAGNGSVTDSIFPSVMPLTWPEVQMNSDRQQWQFDYDKSANSALFHSSQRKMEL</sequence>
<evidence type="ECO:0000256" key="5">
    <source>
        <dbReference type="SAM" id="MobiDB-lite"/>
    </source>
</evidence>
<dbReference type="PROSITE" id="PS50888">
    <property type="entry name" value="BHLH"/>
    <property type="match status" value="1"/>
</dbReference>
<dbReference type="SMART" id="SM00353">
    <property type="entry name" value="HLH"/>
    <property type="match status" value="1"/>
</dbReference>
<feature type="compositionally biased region" description="Low complexity" evidence="5">
    <location>
        <begin position="130"/>
        <end position="140"/>
    </location>
</feature>
<dbReference type="InterPro" id="IPR024097">
    <property type="entry name" value="bHLH_ZIP_TF"/>
</dbReference>
<accession>A0AAD3Y3P8</accession>
<dbReference type="Gene3D" id="4.10.280.10">
    <property type="entry name" value="Helix-loop-helix DNA-binding domain"/>
    <property type="match status" value="1"/>
</dbReference>
<feature type="compositionally biased region" description="Polar residues" evidence="5">
    <location>
        <begin position="154"/>
        <end position="172"/>
    </location>
</feature>
<dbReference type="Pfam" id="PF00010">
    <property type="entry name" value="HLH"/>
    <property type="match status" value="1"/>
</dbReference>
<feature type="compositionally biased region" description="Basic residues" evidence="5">
    <location>
        <begin position="182"/>
        <end position="191"/>
    </location>
</feature>
<dbReference type="PANTHER" id="PTHR12565">
    <property type="entry name" value="STEROL REGULATORY ELEMENT-BINDING PROTEIN"/>
    <property type="match status" value="1"/>
</dbReference>
<keyword evidence="8" id="KW-1185">Reference proteome</keyword>
<evidence type="ECO:0000313" key="8">
    <source>
        <dbReference type="Proteomes" id="UP001279734"/>
    </source>
</evidence>
<comment type="caution">
    <text evidence="7">The sequence shown here is derived from an EMBL/GenBank/DDBJ whole genome shotgun (WGS) entry which is preliminary data.</text>
</comment>
<keyword evidence="3" id="KW-0804">Transcription</keyword>
<dbReference type="SUPFAM" id="SSF47459">
    <property type="entry name" value="HLH, helix-loop-helix DNA-binding domain"/>
    <property type="match status" value="1"/>
</dbReference>
<comment type="subcellular location">
    <subcellularLocation>
        <location evidence="1">Nucleus</location>
    </subcellularLocation>
</comment>
<evidence type="ECO:0000256" key="2">
    <source>
        <dbReference type="ARBA" id="ARBA00023015"/>
    </source>
</evidence>
<dbReference type="GO" id="GO:0046983">
    <property type="term" value="F:protein dimerization activity"/>
    <property type="evidence" value="ECO:0007669"/>
    <property type="project" value="InterPro"/>
</dbReference>
<proteinExistence type="predicted"/>
<name>A0AAD3Y3P8_NEPGR</name>
<evidence type="ECO:0000313" key="7">
    <source>
        <dbReference type="EMBL" id="GMH28362.1"/>
    </source>
</evidence>
<dbReference type="GO" id="GO:0005634">
    <property type="term" value="C:nucleus"/>
    <property type="evidence" value="ECO:0007669"/>
    <property type="project" value="UniProtKB-SubCell"/>
</dbReference>
<feature type="region of interest" description="Disordered" evidence="5">
    <location>
        <begin position="122"/>
        <end position="203"/>
    </location>
</feature>
<dbReference type="AlphaFoldDB" id="A0AAD3Y3P8"/>
<dbReference type="CDD" id="cd18919">
    <property type="entry name" value="bHLH_AtBPE_like"/>
    <property type="match status" value="1"/>
</dbReference>
<dbReference type="InterPro" id="IPR036638">
    <property type="entry name" value="HLH_DNA-bd_sf"/>
</dbReference>
<dbReference type="InterPro" id="IPR011598">
    <property type="entry name" value="bHLH_dom"/>
</dbReference>
<reference evidence="7" key="1">
    <citation type="submission" date="2023-05" db="EMBL/GenBank/DDBJ databases">
        <title>Nepenthes gracilis genome sequencing.</title>
        <authorList>
            <person name="Fukushima K."/>
        </authorList>
    </citation>
    <scope>NUCLEOTIDE SEQUENCE</scope>
    <source>
        <strain evidence="7">SING2019-196</strain>
    </source>
</reference>
<evidence type="ECO:0000256" key="3">
    <source>
        <dbReference type="ARBA" id="ARBA00023163"/>
    </source>
</evidence>
<evidence type="ECO:0000259" key="6">
    <source>
        <dbReference type="PROSITE" id="PS50888"/>
    </source>
</evidence>
<dbReference type="PANTHER" id="PTHR12565:SF112">
    <property type="entry name" value="TRANSCRIPTION FACTOR BHLH48-RELATED"/>
    <property type="match status" value="1"/>
</dbReference>
<organism evidence="7 8">
    <name type="scientific">Nepenthes gracilis</name>
    <name type="common">Slender pitcher plant</name>
    <dbReference type="NCBI Taxonomy" id="150966"/>
    <lineage>
        <taxon>Eukaryota</taxon>
        <taxon>Viridiplantae</taxon>
        <taxon>Streptophyta</taxon>
        <taxon>Embryophyta</taxon>
        <taxon>Tracheophyta</taxon>
        <taxon>Spermatophyta</taxon>
        <taxon>Magnoliopsida</taxon>
        <taxon>eudicotyledons</taxon>
        <taxon>Gunneridae</taxon>
        <taxon>Pentapetalae</taxon>
        <taxon>Caryophyllales</taxon>
        <taxon>Nepenthaceae</taxon>
        <taxon>Nepenthes</taxon>
    </lineage>
</organism>
<dbReference type="EMBL" id="BSYO01000034">
    <property type="protein sequence ID" value="GMH28362.1"/>
    <property type="molecule type" value="Genomic_DNA"/>
</dbReference>
<evidence type="ECO:0000256" key="4">
    <source>
        <dbReference type="ARBA" id="ARBA00023242"/>
    </source>
</evidence>
<dbReference type="Proteomes" id="UP001279734">
    <property type="component" value="Unassembled WGS sequence"/>
</dbReference>